<name>A0A183HQ32_9BILA</name>
<evidence type="ECO:0000313" key="4">
    <source>
        <dbReference type="EMBL" id="VDO61734.1"/>
    </source>
</evidence>
<reference evidence="6" key="1">
    <citation type="submission" date="2016-06" db="UniProtKB">
        <authorList>
            <consortium name="WormBaseParasite"/>
        </authorList>
    </citation>
    <scope>IDENTIFICATION</scope>
</reference>
<reference evidence="4 5" key="2">
    <citation type="submission" date="2018-11" db="EMBL/GenBank/DDBJ databases">
        <authorList>
            <consortium name="Pathogen Informatics"/>
        </authorList>
    </citation>
    <scope>NUCLEOTIDE SEQUENCE [LARGE SCALE GENOMIC DNA]</scope>
</reference>
<feature type="domain" description="Acylamino-acid-releasing enzyme N-terminal" evidence="3">
    <location>
        <begin position="24"/>
        <end position="172"/>
    </location>
</feature>
<dbReference type="WBParaSite" id="OFLC_0000959301-mRNA-1">
    <property type="protein sequence ID" value="OFLC_0000959301-mRNA-1"/>
    <property type="gene ID" value="OFLC_0000959301"/>
</dbReference>
<dbReference type="PANTHER" id="PTHR42776">
    <property type="entry name" value="SERINE PEPTIDASE S9 FAMILY MEMBER"/>
    <property type="match status" value="1"/>
</dbReference>
<evidence type="ECO:0000256" key="2">
    <source>
        <dbReference type="ARBA" id="ARBA00022801"/>
    </source>
</evidence>
<gene>
    <name evidence="4" type="ORF">OFLC_LOCUS9592</name>
</gene>
<protein>
    <submittedName>
        <fullName evidence="6">DPPIV_N domain-containing protein</fullName>
    </submittedName>
</protein>
<dbReference type="Pfam" id="PF19283">
    <property type="entry name" value="APEH_N"/>
    <property type="match status" value="1"/>
</dbReference>
<keyword evidence="5" id="KW-1185">Reference proteome</keyword>
<proteinExistence type="inferred from homology"/>
<keyword evidence="2" id="KW-0378">Hydrolase</keyword>
<dbReference type="STRING" id="387005.A0A183HQ32"/>
<dbReference type="Proteomes" id="UP000267606">
    <property type="component" value="Unassembled WGS sequence"/>
</dbReference>
<dbReference type="GO" id="GO:0004252">
    <property type="term" value="F:serine-type endopeptidase activity"/>
    <property type="evidence" value="ECO:0007669"/>
    <property type="project" value="TreeGrafter"/>
</dbReference>
<comment type="similarity">
    <text evidence="1">Belongs to the peptidase S9C family.</text>
</comment>
<evidence type="ECO:0000313" key="5">
    <source>
        <dbReference type="Proteomes" id="UP000267606"/>
    </source>
</evidence>
<dbReference type="EMBL" id="UZAJ01011924">
    <property type="protein sequence ID" value="VDO61734.1"/>
    <property type="molecule type" value="Genomic_DNA"/>
</dbReference>
<dbReference type="SUPFAM" id="SSF82171">
    <property type="entry name" value="DPP6 N-terminal domain-like"/>
    <property type="match status" value="1"/>
</dbReference>
<dbReference type="AlphaFoldDB" id="A0A183HQ32"/>
<evidence type="ECO:0000313" key="6">
    <source>
        <dbReference type="WBParaSite" id="OFLC_0000959301-mRNA-1"/>
    </source>
</evidence>
<dbReference type="InterPro" id="IPR045550">
    <property type="entry name" value="AARE_N"/>
</dbReference>
<accession>A0A183HQ32</accession>
<dbReference type="PANTHER" id="PTHR42776:SF4">
    <property type="entry name" value="ACYLAMINO-ACID-RELEASING ENZYME"/>
    <property type="match status" value="1"/>
</dbReference>
<evidence type="ECO:0000256" key="1">
    <source>
        <dbReference type="ARBA" id="ARBA00010040"/>
    </source>
</evidence>
<organism evidence="6">
    <name type="scientific">Onchocerca flexuosa</name>
    <dbReference type="NCBI Taxonomy" id="387005"/>
    <lineage>
        <taxon>Eukaryota</taxon>
        <taxon>Metazoa</taxon>
        <taxon>Ecdysozoa</taxon>
        <taxon>Nematoda</taxon>
        <taxon>Chromadorea</taxon>
        <taxon>Rhabditida</taxon>
        <taxon>Spirurina</taxon>
        <taxon>Spiruromorpha</taxon>
        <taxon>Filarioidea</taxon>
        <taxon>Onchocercidae</taxon>
        <taxon>Onchocerca</taxon>
    </lineage>
</organism>
<evidence type="ECO:0000259" key="3">
    <source>
        <dbReference type="Pfam" id="PF19283"/>
    </source>
</evidence>
<sequence>MSGNITVLDQIPDSITPTFITLYVSNLQYIWGPNDEGIVFFGIQNTPVKLGKIYCNNRGGTLFYYELGSAKLTPLSNQNVSIEGLSFSPNNSKLIYFQRQSGGPHHASVSCQLLDWNKNEQQLLVPIVTTVSGTDLNRKQFPGLYAVQLAERPWSSDNKRIFVSTVWGSKRVS</sequence>